<evidence type="ECO:0000256" key="2">
    <source>
        <dbReference type="ARBA" id="ARBA00009877"/>
    </source>
</evidence>
<proteinExistence type="inferred from homology"/>
<dbReference type="GO" id="GO:0032979">
    <property type="term" value="P:protein insertion into mitochondrial inner membrane from matrix"/>
    <property type="evidence" value="ECO:0007669"/>
    <property type="project" value="TreeGrafter"/>
</dbReference>
<sequence length="361" mass="40542">MLTTRLPRPSARQLLARSPLPSSHNAQTLPLRRAFHATAPRKDAVLDAILYLPYEMMTMIHTHVPWYATLPLSAFIVRGMLVTCAGSWARSLQARYIGLHPLRQAMAQQKRREIQAKGGFETPKAAKLAIRREIRKITSAFDKRWNCTVGKQLGWTVVQIPLFFTMAEVIRKMCNARDGLLGLSLTGLGLKEKASTTHGVDLGPPNLWFEPSLANEGMLWFPDLLVPDPTGVLPFVVSGLMFTNVYFSRNGPSHMDNMPTFSKFIRRLLLGVSLMVGPLCQQLPGALVLYWASSTTSVIVWNWWLDWKYPTPLDHIACKRPLQPPLLPLKKVKTLHSVNEFKRINTSKNTGTLKGARASKL</sequence>
<dbReference type="GO" id="GO:0005743">
    <property type="term" value="C:mitochondrial inner membrane"/>
    <property type="evidence" value="ECO:0007669"/>
    <property type="project" value="TreeGrafter"/>
</dbReference>
<keyword evidence="3" id="KW-0812">Transmembrane</keyword>
<dbReference type="AlphaFoldDB" id="A0A6A6RN41"/>
<dbReference type="GO" id="GO:0033617">
    <property type="term" value="P:mitochondrial respiratory chain complex IV assembly"/>
    <property type="evidence" value="ECO:0007669"/>
    <property type="project" value="TreeGrafter"/>
</dbReference>
<evidence type="ECO:0008006" key="8">
    <source>
        <dbReference type="Google" id="ProtNLM"/>
    </source>
</evidence>
<evidence type="ECO:0000256" key="1">
    <source>
        <dbReference type="ARBA" id="ARBA00004141"/>
    </source>
</evidence>
<comment type="subcellular location">
    <subcellularLocation>
        <location evidence="1">Membrane</location>
        <topology evidence="1">Multi-pass membrane protein</topology>
    </subcellularLocation>
</comment>
<keyword evidence="5" id="KW-0472">Membrane</keyword>
<evidence type="ECO:0000256" key="4">
    <source>
        <dbReference type="ARBA" id="ARBA00022989"/>
    </source>
</evidence>
<protein>
    <recommendedName>
        <fullName evidence="8">Mitochondrial export translocase Oxa2</fullName>
    </recommendedName>
</protein>
<evidence type="ECO:0000256" key="3">
    <source>
        <dbReference type="ARBA" id="ARBA00022692"/>
    </source>
</evidence>
<keyword evidence="4" id="KW-1133">Transmembrane helix</keyword>
<gene>
    <name evidence="6" type="ORF">P280DRAFT_473393</name>
</gene>
<reference evidence="6" key="1">
    <citation type="journal article" date="2020" name="Stud. Mycol.">
        <title>101 Dothideomycetes genomes: a test case for predicting lifestyles and emergence of pathogens.</title>
        <authorList>
            <person name="Haridas S."/>
            <person name="Albert R."/>
            <person name="Binder M."/>
            <person name="Bloem J."/>
            <person name="Labutti K."/>
            <person name="Salamov A."/>
            <person name="Andreopoulos B."/>
            <person name="Baker S."/>
            <person name="Barry K."/>
            <person name="Bills G."/>
            <person name="Bluhm B."/>
            <person name="Cannon C."/>
            <person name="Castanera R."/>
            <person name="Culley D."/>
            <person name="Daum C."/>
            <person name="Ezra D."/>
            <person name="Gonzalez J."/>
            <person name="Henrissat B."/>
            <person name="Kuo A."/>
            <person name="Liang C."/>
            <person name="Lipzen A."/>
            <person name="Lutzoni F."/>
            <person name="Magnuson J."/>
            <person name="Mondo S."/>
            <person name="Nolan M."/>
            <person name="Ohm R."/>
            <person name="Pangilinan J."/>
            <person name="Park H.-J."/>
            <person name="Ramirez L."/>
            <person name="Alfaro M."/>
            <person name="Sun H."/>
            <person name="Tritt A."/>
            <person name="Yoshinaga Y."/>
            <person name="Zwiers L.-H."/>
            <person name="Turgeon B."/>
            <person name="Goodwin S."/>
            <person name="Spatafora J."/>
            <person name="Crous P."/>
            <person name="Grigoriev I."/>
        </authorList>
    </citation>
    <scope>NUCLEOTIDE SEQUENCE</scope>
    <source>
        <strain evidence="6">CBS 473.64</strain>
    </source>
</reference>
<evidence type="ECO:0000313" key="7">
    <source>
        <dbReference type="Proteomes" id="UP000799753"/>
    </source>
</evidence>
<dbReference type="EMBL" id="MU006801">
    <property type="protein sequence ID" value="KAF2635973.1"/>
    <property type="molecule type" value="Genomic_DNA"/>
</dbReference>
<dbReference type="Proteomes" id="UP000799753">
    <property type="component" value="Unassembled WGS sequence"/>
</dbReference>
<evidence type="ECO:0000256" key="5">
    <source>
        <dbReference type="ARBA" id="ARBA00023136"/>
    </source>
</evidence>
<evidence type="ECO:0000313" key="6">
    <source>
        <dbReference type="EMBL" id="KAF2635973.1"/>
    </source>
</evidence>
<organism evidence="6 7">
    <name type="scientific">Massarina eburnea CBS 473.64</name>
    <dbReference type="NCBI Taxonomy" id="1395130"/>
    <lineage>
        <taxon>Eukaryota</taxon>
        <taxon>Fungi</taxon>
        <taxon>Dikarya</taxon>
        <taxon>Ascomycota</taxon>
        <taxon>Pezizomycotina</taxon>
        <taxon>Dothideomycetes</taxon>
        <taxon>Pleosporomycetidae</taxon>
        <taxon>Pleosporales</taxon>
        <taxon>Massarineae</taxon>
        <taxon>Massarinaceae</taxon>
        <taxon>Massarina</taxon>
    </lineage>
</organism>
<dbReference type="PANTHER" id="PTHR12428">
    <property type="entry name" value="OXA1"/>
    <property type="match status" value="1"/>
</dbReference>
<keyword evidence="7" id="KW-1185">Reference proteome</keyword>
<dbReference type="OrthoDB" id="2148490at2759"/>
<dbReference type="InterPro" id="IPR001708">
    <property type="entry name" value="YidC/ALB3/OXA1/COX18"/>
</dbReference>
<dbReference type="PANTHER" id="PTHR12428:SF65">
    <property type="entry name" value="CYTOCHROME C OXIDASE ASSEMBLY PROTEIN COX18, MITOCHONDRIAL"/>
    <property type="match status" value="1"/>
</dbReference>
<accession>A0A6A6RN41</accession>
<comment type="similarity">
    <text evidence="2">Belongs to the OXA1/ALB3/YidC family.</text>
</comment>
<dbReference type="GO" id="GO:0032977">
    <property type="term" value="F:membrane insertase activity"/>
    <property type="evidence" value="ECO:0007669"/>
    <property type="project" value="InterPro"/>
</dbReference>
<name>A0A6A6RN41_9PLEO</name>